<evidence type="ECO:0000256" key="5">
    <source>
        <dbReference type="ARBA" id="ARBA00013175"/>
    </source>
</evidence>
<reference evidence="13" key="1">
    <citation type="submission" date="2023-10" db="EMBL/GenBank/DDBJ databases">
        <title>Genome assemblies of two species of porcelain crab, Petrolisthes cinctipes and Petrolisthes manimaculis (Anomura: Porcellanidae).</title>
        <authorList>
            <person name="Angst P."/>
        </authorList>
    </citation>
    <scope>NUCLEOTIDE SEQUENCE</scope>
    <source>
        <strain evidence="13">PB745_01</strain>
        <tissue evidence="13">Gill</tissue>
    </source>
</reference>
<proteinExistence type="predicted"/>
<dbReference type="PANTHER" id="PTHR43725">
    <property type="entry name" value="UDP-GLUCOSE 4-EPIMERASE"/>
    <property type="match status" value="1"/>
</dbReference>
<dbReference type="EC" id="5.1.3.7" evidence="5"/>
<feature type="compositionally biased region" description="Pro residues" evidence="11">
    <location>
        <begin position="329"/>
        <end position="340"/>
    </location>
</feature>
<evidence type="ECO:0000313" key="13">
    <source>
        <dbReference type="EMBL" id="KAK3862906.1"/>
    </source>
</evidence>
<dbReference type="EC" id="5.1.3.2" evidence="6"/>
<gene>
    <name evidence="13" type="ORF">Pcinc_031268</name>
</gene>
<dbReference type="GO" id="GO:0033499">
    <property type="term" value="P:galactose catabolic process via UDP-galactose, Leloir pathway"/>
    <property type="evidence" value="ECO:0007669"/>
    <property type="project" value="TreeGrafter"/>
</dbReference>
<evidence type="ECO:0000259" key="12">
    <source>
        <dbReference type="Pfam" id="PF01370"/>
    </source>
</evidence>
<dbReference type="GO" id="GO:0003978">
    <property type="term" value="F:UDP-glucose 4-epimerase activity"/>
    <property type="evidence" value="ECO:0007669"/>
    <property type="project" value="UniProtKB-EC"/>
</dbReference>
<keyword evidence="14" id="KW-1185">Reference proteome</keyword>
<evidence type="ECO:0000256" key="11">
    <source>
        <dbReference type="SAM" id="MobiDB-lite"/>
    </source>
</evidence>
<dbReference type="InterPro" id="IPR001509">
    <property type="entry name" value="Epimerase_deHydtase"/>
</dbReference>
<feature type="region of interest" description="Disordered" evidence="11">
    <location>
        <begin position="348"/>
        <end position="464"/>
    </location>
</feature>
<name>A0AAE1EWZ4_PETCI</name>
<comment type="catalytic activity">
    <reaction evidence="2">
        <text>UDP-alpha-D-glucose = UDP-alpha-D-galactose</text>
        <dbReference type="Rhea" id="RHEA:22168"/>
        <dbReference type="ChEBI" id="CHEBI:58885"/>
        <dbReference type="ChEBI" id="CHEBI:66914"/>
        <dbReference type="EC" id="5.1.3.2"/>
    </reaction>
</comment>
<evidence type="ECO:0000256" key="3">
    <source>
        <dbReference type="ARBA" id="ARBA00001911"/>
    </source>
</evidence>
<feature type="compositionally biased region" description="Low complexity" evidence="11">
    <location>
        <begin position="415"/>
        <end position="455"/>
    </location>
</feature>
<dbReference type="Gene3D" id="3.40.50.720">
    <property type="entry name" value="NAD(P)-binding Rossmann-like Domain"/>
    <property type="match status" value="1"/>
</dbReference>
<keyword evidence="9" id="KW-0413">Isomerase</keyword>
<dbReference type="Gene3D" id="3.90.25.10">
    <property type="entry name" value="UDP-galactose 4-epimerase, domain 1"/>
    <property type="match status" value="1"/>
</dbReference>
<sequence length="464" mass="49611">MVTGGAGYVGSHTTLVLLQAGYQVVVVDNCINAKPPRPPSNLPPSLERVRKLVATSTPPSLHFYHLSLQDRQELRAVFEKHCVEVVIHFAGLKAVGESVKRPLDYYANNLTSTITLLQVMSEVGCRVLVFSSSSTVYGPATYFPTDEDHPTGPAITNPYGRTKYFCEQVMRDVAAQDKRWSVVVLRYFNPVGAHSSGLLGDDPVTGRPVNLLPSLAHVAAGRKKVFQIFGEDWDTPDGTCIRDFMHVMDLAEGHVAALEHALTHTGASVFNLGRGEGVSVKQMIQAFESQPASVPLKVLRVQYLTADSLYNSMFTARESSPLPFSLPSSPSPPSSPIPVQSLPPPLSTFLSFPSPHHTHASTSSPSPFLSILPNPSPSPSPIRLPSPPSHPPPQSAPTLPLSLPSPSPILPPSSPSSLLPSPSTILPPSLSPSHLTSPPSSLLPSPSLNPSHLTSRPSSPSLAI</sequence>
<evidence type="ECO:0000256" key="2">
    <source>
        <dbReference type="ARBA" id="ARBA00000083"/>
    </source>
</evidence>
<organism evidence="13 14">
    <name type="scientific">Petrolisthes cinctipes</name>
    <name type="common">Flat porcelain crab</name>
    <dbReference type="NCBI Taxonomy" id="88211"/>
    <lineage>
        <taxon>Eukaryota</taxon>
        <taxon>Metazoa</taxon>
        <taxon>Ecdysozoa</taxon>
        <taxon>Arthropoda</taxon>
        <taxon>Crustacea</taxon>
        <taxon>Multicrustacea</taxon>
        <taxon>Malacostraca</taxon>
        <taxon>Eumalacostraca</taxon>
        <taxon>Eucarida</taxon>
        <taxon>Decapoda</taxon>
        <taxon>Pleocyemata</taxon>
        <taxon>Anomura</taxon>
        <taxon>Galatheoidea</taxon>
        <taxon>Porcellanidae</taxon>
        <taxon>Petrolisthes</taxon>
    </lineage>
</organism>
<protein>
    <recommendedName>
        <fullName evidence="10">UDP-N-acetylglucosamine 4-epimerase</fullName>
        <ecNumber evidence="6">5.1.3.2</ecNumber>
        <ecNumber evidence="5">5.1.3.7</ecNumber>
    </recommendedName>
</protein>
<comment type="catalytic activity">
    <reaction evidence="1">
        <text>UDP-N-acetyl-alpha-D-glucosamine = UDP-N-acetyl-alpha-D-galactosamine</text>
        <dbReference type="Rhea" id="RHEA:20517"/>
        <dbReference type="ChEBI" id="CHEBI:57705"/>
        <dbReference type="ChEBI" id="CHEBI:67138"/>
        <dbReference type="EC" id="5.1.3.7"/>
    </reaction>
</comment>
<dbReference type="GO" id="GO:0005829">
    <property type="term" value="C:cytosol"/>
    <property type="evidence" value="ECO:0007669"/>
    <property type="project" value="TreeGrafter"/>
</dbReference>
<dbReference type="NCBIfam" id="TIGR01179">
    <property type="entry name" value="galE"/>
    <property type="match status" value="1"/>
</dbReference>
<evidence type="ECO:0000256" key="8">
    <source>
        <dbReference type="ARBA" id="ARBA00023144"/>
    </source>
</evidence>
<feature type="compositionally biased region" description="Pro residues" evidence="11">
    <location>
        <begin position="374"/>
        <end position="395"/>
    </location>
</feature>
<feature type="region of interest" description="Disordered" evidence="11">
    <location>
        <begin position="321"/>
        <end position="340"/>
    </location>
</feature>
<dbReference type="AlphaFoldDB" id="A0AAE1EWZ4"/>
<dbReference type="Pfam" id="PF01370">
    <property type="entry name" value="Epimerase"/>
    <property type="match status" value="1"/>
</dbReference>
<keyword evidence="8" id="KW-0119">Carbohydrate metabolism</keyword>
<feature type="domain" description="NAD-dependent epimerase/dehydratase" evidence="12">
    <location>
        <begin position="1"/>
        <end position="273"/>
    </location>
</feature>
<evidence type="ECO:0000313" key="14">
    <source>
        <dbReference type="Proteomes" id="UP001286313"/>
    </source>
</evidence>
<dbReference type="Proteomes" id="UP001286313">
    <property type="component" value="Unassembled WGS sequence"/>
</dbReference>
<feature type="compositionally biased region" description="Pro residues" evidence="11">
    <location>
        <begin position="403"/>
        <end position="414"/>
    </location>
</feature>
<dbReference type="SUPFAM" id="SSF51735">
    <property type="entry name" value="NAD(P)-binding Rossmann-fold domains"/>
    <property type="match status" value="1"/>
</dbReference>
<evidence type="ECO:0000256" key="10">
    <source>
        <dbReference type="ARBA" id="ARBA00031827"/>
    </source>
</evidence>
<evidence type="ECO:0000256" key="4">
    <source>
        <dbReference type="ARBA" id="ARBA00004947"/>
    </source>
</evidence>
<evidence type="ECO:0000256" key="6">
    <source>
        <dbReference type="ARBA" id="ARBA00013189"/>
    </source>
</evidence>
<dbReference type="GO" id="GO:0003974">
    <property type="term" value="F:UDP-N-acetylglucosamine 4-epimerase activity"/>
    <property type="evidence" value="ECO:0007669"/>
    <property type="project" value="UniProtKB-EC"/>
</dbReference>
<comment type="caution">
    <text evidence="13">The sequence shown here is derived from an EMBL/GenBank/DDBJ whole genome shotgun (WGS) entry which is preliminary data.</text>
</comment>
<accession>A0AAE1EWZ4</accession>
<comment type="cofactor">
    <cofactor evidence="3">
        <name>NAD(+)</name>
        <dbReference type="ChEBI" id="CHEBI:57540"/>
    </cofactor>
</comment>
<evidence type="ECO:0000256" key="9">
    <source>
        <dbReference type="ARBA" id="ARBA00023235"/>
    </source>
</evidence>
<dbReference type="InterPro" id="IPR005886">
    <property type="entry name" value="UDP_G4E"/>
</dbReference>
<feature type="compositionally biased region" description="Low complexity" evidence="11">
    <location>
        <begin position="348"/>
        <end position="373"/>
    </location>
</feature>
<dbReference type="EMBL" id="JAWQEG010004131">
    <property type="protein sequence ID" value="KAK3862906.1"/>
    <property type="molecule type" value="Genomic_DNA"/>
</dbReference>
<evidence type="ECO:0000256" key="1">
    <source>
        <dbReference type="ARBA" id="ARBA00000014"/>
    </source>
</evidence>
<dbReference type="InterPro" id="IPR036291">
    <property type="entry name" value="NAD(P)-bd_dom_sf"/>
</dbReference>
<comment type="pathway">
    <text evidence="4">Carbohydrate metabolism; galactose metabolism.</text>
</comment>
<keyword evidence="7" id="KW-0520">NAD</keyword>
<keyword evidence="8" id="KW-0299">Galactose metabolism</keyword>
<evidence type="ECO:0000256" key="7">
    <source>
        <dbReference type="ARBA" id="ARBA00023027"/>
    </source>
</evidence>
<dbReference type="PANTHER" id="PTHR43725:SF47">
    <property type="entry name" value="UDP-GLUCOSE 4-EPIMERASE"/>
    <property type="match status" value="1"/>
</dbReference>